<dbReference type="AlphaFoldDB" id="A0A0P7D638"/>
<accession>A0A0P7D638</accession>
<dbReference type="Proteomes" id="UP000553948">
    <property type="component" value="Unassembled WGS sequence"/>
</dbReference>
<gene>
    <name evidence="11" type="ORF">H4C47_25235</name>
    <name evidence="10" type="ORF">PPTS312_11130</name>
</gene>
<evidence type="ECO:0000313" key="10">
    <source>
        <dbReference type="EMBL" id="BBU43198.1"/>
    </source>
</evidence>
<reference evidence="11 13" key="2">
    <citation type="submission" date="2020-07" db="EMBL/GenBank/DDBJ databases">
        <title>Diversity of carbapenemase encoding genes among Pseudomonas putida group clinical isolates in a tertiary Brazilian hospital.</title>
        <authorList>
            <person name="Alberto-Lei F."/>
            <person name="Nodari C.S."/>
            <person name="Streling A.P."/>
            <person name="Paulino J.T."/>
            <person name="Bessa-Neto F.O."/>
            <person name="Cayo R."/>
            <person name="Gales A.C."/>
        </authorList>
    </citation>
    <scope>NUCLEOTIDE SEQUENCE [LARGE SCALE GENOMIC DNA]</scope>
    <source>
        <strain evidence="11 13">12464</strain>
    </source>
</reference>
<feature type="transmembrane region" description="Helical" evidence="9">
    <location>
        <begin position="137"/>
        <end position="160"/>
    </location>
</feature>
<protein>
    <submittedName>
        <fullName evidence="11">Branched-chain amino acid ABC transporter permease</fullName>
    </submittedName>
</protein>
<keyword evidence="3" id="KW-1003">Cell membrane</keyword>
<dbReference type="Pfam" id="PF02653">
    <property type="entry name" value="BPD_transp_2"/>
    <property type="match status" value="1"/>
</dbReference>
<dbReference type="GeneID" id="83667898"/>
<dbReference type="GO" id="GO:0022857">
    <property type="term" value="F:transmembrane transporter activity"/>
    <property type="evidence" value="ECO:0007669"/>
    <property type="project" value="InterPro"/>
</dbReference>
<keyword evidence="4 9" id="KW-0812">Transmembrane</keyword>
<evidence type="ECO:0000256" key="8">
    <source>
        <dbReference type="ARBA" id="ARBA00037998"/>
    </source>
</evidence>
<evidence type="ECO:0000256" key="5">
    <source>
        <dbReference type="ARBA" id="ARBA00022970"/>
    </source>
</evidence>
<proteinExistence type="inferred from homology"/>
<feature type="transmembrane region" description="Helical" evidence="9">
    <location>
        <begin position="12"/>
        <end position="33"/>
    </location>
</feature>
<dbReference type="RefSeq" id="WP_016713397.1">
    <property type="nucleotide sequence ID" value="NZ_AP022324.1"/>
</dbReference>
<name>A0A0P7D638_PSEPU</name>
<keyword evidence="7 9" id="KW-0472">Membrane</keyword>
<dbReference type="GO" id="GO:0005886">
    <property type="term" value="C:plasma membrane"/>
    <property type="evidence" value="ECO:0007669"/>
    <property type="project" value="UniProtKB-SubCell"/>
</dbReference>
<evidence type="ECO:0000256" key="6">
    <source>
        <dbReference type="ARBA" id="ARBA00022989"/>
    </source>
</evidence>
<feature type="transmembrane region" description="Helical" evidence="9">
    <location>
        <begin position="38"/>
        <end position="55"/>
    </location>
</feature>
<evidence type="ECO:0000313" key="12">
    <source>
        <dbReference type="Proteomes" id="UP000464661"/>
    </source>
</evidence>
<reference evidence="10 12" key="1">
    <citation type="submission" date="2020-01" db="EMBL/GenBank/DDBJ databases">
        <title>Complete Genome Sequence of Pseudomonas putida Strain TS312, Harboring the HdtS type N-acyl-homoserine Lactone Synthase, Isolated from a Paper Mill.</title>
        <authorList>
            <person name="Hosoe A."/>
            <person name="Suenaga T."/>
            <person name="Sugi T."/>
            <person name="Izumi T."/>
            <person name="Nagai N."/>
            <person name="Terada A."/>
        </authorList>
    </citation>
    <scope>NUCLEOTIDE SEQUENCE [LARGE SCALE GENOMIC DNA]</scope>
    <source>
        <strain evidence="10 12">TS312</strain>
    </source>
</reference>
<feature type="transmembrane region" description="Helical" evidence="9">
    <location>
        <begin position="263"/>
        <end position="283"/>
    </location>
</feature>
<dbReference type="GO" id="GO:0006865">
    <property type="term" value="P:amino acid transport"/>
    <property type="evidence" value="ECO:0007669"/>
    <property type="project" value="UniProtKB-KW"/>
</dbReference>
<keyword evidence="5" id="KW-0029">Amino-acid transport</keyword>
<dbReference type="CDD" id="cd06582">
    <property type="entry name" value="TM_PBP1_LivH_like"/>
    <property type="match status" value="1"/>
</dbReference>
<dbReference type="InterPro" id="IPR001851">
    <property type="entry name" value="ABC_transp_permease"/>
</dbReference>
<evidence type="ECO:0000256" key="2">
    <source>
        <dbReference type="ARBA" id="ARBA00022448"/>
    </source>
</evidence>
<evidence type="ECO:0000256" key="9">
    <source>
        <dbReference type="SAM" id="Phobius"/>
    </source>
</evidence>
<evidence type="ECO:0000256" key="3">
    <source>
        <dbReference type="ARBA" id="ARBA00022475"/>
    </source>
</evidence>
<dbReference type="Proteomes" id="UP000464661">
    <property type="component" value="Chromosome"/>
</dbReference>
<evidence type="ECO:0000256" key="1">
    <source>
        <dbReference type="ARBA" id="ARBA00004429"/>
    </source>
</evidence>
<feature type="transmembrane region" description="Helical" evidence="9">
    <location>
        <begin position="222"/>
        <end position="251"/>
    </location>
</feature>
<comment type="subcellular location">
    <subcellularLocation>
        <location evidence="1">Cell inner membrane</location>
        <topology evidence="1">Multi-pass membrane protein</topology>
    </subcellularLocation>
</comment>
<organism evidence="11 13">
    <name type="scientific">Pseudomonas putida</name>
    <name type="common">Arthrobacter siderocapsulatus</name>
    <dbReference type="NCBI Taxonomy" id="303"/>
    <lineage>
        <taxon>Bacteria</taxon>
        <taxon>Pseudomonadati</taxon>
        <taxon>Pseudomonadota</taxon>
        <taxon>Gammaproteobacteria</taxon>
        <taxon>Pseudomonadales</taxon>
        <taxon>Pseudomonadaceae</taxon>
        <taxon>Pseudomonas</taxon>
    </lineage>
</organism>
<keyword evidence="6 9" id="KW-1133">Transmembrane helix</keyword>
<dbReference type="PANTHER" id="PTHR11795:SF442">
    <property type="entry name" value="ABC TRANSPORTER ATP-BINDING PROTEIN"/>
    <property type="match status" value="1"/>
</dbReference>
<dbReference type="EMBL" id="AP022324">
    <property type="protein sequence ID" value="BBU43198.1"/>
    <property type="molecule type" value="Genomic_DNA"/>
</dbReference>
<feature type="transmembrane region" description="Helical" evidence="9">
    <location>
        <begin position="61"/>
        <end position="84"/>
    </location>
</feature>
<feature type="transmembrane region" description="Helical" evidence="9">
    <location>
        <begin position="189"/>
        <end position="210"/>
    </location>
</feature>
<keyword evidence="2" id="KW-0813">Transport</keyword>
<dbReference type="PANTHER" id="PTHR11795">
    <property type="entry name" value="BRANCHED-CHAIN AMINO ACID TRANSPORT SYSTEM PERMEASE PROTEIN LIVH"/>
    <property type="match status" value="1"/>
</dbReference>
<evidence type="ECO:0000313" key="11">
    <source>
        <dbReference type="EMBL" id="MBA6119012.1"/>
    </source>
</evidence>
<dbReference type="OrthoDB" id="9807115at2"/>
<evidence type="ECO:0000313" key="13">
    <source>
        <dbReference type="Proteomes" id="UP000553948"/>
    </source>
</evidence>
<sequence>MLDLYLFQLLNGLGLGMIYFLIAVGLTIIFGLLNFVNFAHGAFFLLGAYLCYTAVAITGNFWLALLIAPLVVAALAWAVERLLIKRIYHLPHTFQILVTLGIALIIQEASVLIWGPVGKNIAVPPELRGVLILGDFIYPYYRLFLIGFAALIGLGLWLLLERTRFGALVRAGSESTETVSLLGTNIFRLFSLTFALGVGLAGVAGVLFAPLRGAQPFVGPEILGIAFVVVVIGGMGSFGGALVGGLLVGVVQSMMTSLWPQGASLMIYGAMAAVILVRPYGLFGRA</sequence>
<evidence type="ECO:0000256" key="4">
    <source>
        <dbReference type="ARBA" id="ARBA00022692"/>
    </source>
</evidence>
<comment type="similarity">
    <text evidence="8">Belongs to the binding-protein-dependent transport system permease family. LivHM subfamily.</text>
</comment>
<feature type="transmembrane region" description="Helical" evidence="9">
    <location>
        <begin position="96"/>
        <end position="117"/>
    </location>
</feature>
<evidence type="ECO:0000256" key="7">
    <source>
        <dbReference type="ARBA" id="ARBA00023136"/>
    </source>
</evidence>
<dbReference type="EMBL" id="JACGDG010000031">
    <property type="protein sequence ID" value="MBA6119012.1"/>
    <property type="molecule type" value="Genomic_DNA"/>
</dbReference>
<dbReference type="InterPro" id="IPR052157">
    <property type="entry name" value="BCAA_transport_permease"/>
</dbReference>